<comment type="caution">
    <text evidence="2">The sequence shown here is derived from an EMBL/GenBank/DDBJ whole genome shotgun (WGS) entry which is preliminary data.</text>
</comment>
<gene>
    <name evidence="2" type="ORF">EJ04DRAFT_231198</name>
</gene>
<dbReference type="Proteomes" id="UP000799444">
    <property type="component" value="Unassembled WGS sequence"/>
</dbReference>
<dbReference type="EMBL" id="ML996145">
    <property type="protein sequence ID" value="KAF2734665.1"/>
    <property type="molecule type" value="Genomic_DNA"/>
</dbReference>
<feature type="region of interest" description="Disordered" evidence="1">
    <location>
        <begin position="1"/>
        <end position="131"/>
    </location>
</feature>
<name>A0A9P4R064_9PLEO</name>
<dbReference type="AlphaFoldDB" id="A0A9P4R064"/>
<sequence length="131" mass="13812">MPSNSNQPPWPTTTTTSPPGTTSSSASQQTYLSPTPLHPAYPQAFQPRPQQQQTAFHHYQPPQQQNTTTTQHQITAPFQIPRMPHPWPVPGQQAQGGSVPIDPALLAGGGRGGGGDGKGNGNGTWPSSSGR</sequence>
<proteinExistence type="predicted"/>
<feature type="compositionally biased region" description="Gly residues" evidence="1">
    <location>
        <begin position="107"/>
        <end position="122"/>
    </location>
</feature>
<protein>
    <submittedName>
        <fullName evidence="2">Uncharacterized protein</fullName>
    </submittedName>
</protein>
<reference evidence="2" key="1">
    <citation type="journal article" date="2020" name="Stud. Mycol.">
        <title>101 Dothideomycetes genomes: a test case for predicting lifestyles and emergence of pathogens.</title>
        <authorList>
            <person name="Haridas S."/>
            <person name="Albert R."/>
            <person name="Binder M."/>
            <person name="Bloem J."/>
            <person name="Labutti K."/>
            <person name="Salamov A."/>
            <person name="Andreopoulos B."/>
            <person name="Baker S."/>
            <person name="Barry K."/>
            <person name="Bills G."/>
            <person name="Bluhm B."/>
            <person name="Cannon C."/>
            <person name="Castanera R."/>
            <person name="Culley D."/>
            <person name="Daum C."/>
            <person name="Ezra D."/>
            <person name="Gonzalez J."/>
            <person name="Henrissat B."/>
            <person name="Kuo A."/>
            <person name="Liang C."/>
            <person name="Lipzen A."/>
            <person name="Lutzoni F."/>
            <person name="Magnuson J."/>
            <person name="Mondo S."/>
            <person name="Nolan M."/>
            <person name="Ohm R."/>
            <person name="Pangilinan J."/>
            <person name="Park H.-J."/>
            <person name="Ramirez L."/>
            <person name="Alfaro M."/>
            <person name="Sun H."/>
            <person name="Tritt A."/>
            <person name="Yoshinaga Y."/>
            <person name="Zwiers L.-H."/>
            <person name="Turgeon B."/>
            <person name="Goodwin S."/>
            <person name="Spatafora J."/>
            <person name="Crous P."/>
            <person name="Grigoriev I."/>
        </authorList>
    </citation>
    <scope>NUCLEOTIDE SEQUENCE</scope>
    <source>
        <strain evidence="2">CBS 125425</strain>
    </source>
</reference>
<accession>A0A9P4R064</accession>
<keyword evidence="3" id="KW-1185">Reference proteome</keyword>
<evidence type="ECO:0000313" key="3">
    <source>
        <dbReference type="Proteomes" id="UP000799444"/>
    </source>
</evidence>
<feature type="compositionally biased region" description="Low complexity" evidence="1">
    <location>
        <begin position="1"/>
        <end position="77"/>
    </location>
</feature>
<evidence type="ECO:0000313" key="2">
    <source>
        <dbReference type="EMBL" id="KAF2734665.1"/>
    </source>
</evidence>
<dbReference type="OrthoDB" id="3799321at2759"/>
<evidence type="ECO:0000256" key="1">
    <source>
        <dbReference type="SAM" id="MobiDB-lite"/>
    </source>
</evidence>
<organism evidence="2 3">
    <name type="scientific">Polyplosphaeria fusca</name>
    <dbReference type="NCBI Taxonomy" id="682080"/>
    <lineage>
        <taxon>Eukaryota</taxon>
        <taxon>Fungi</taxon>
        <taxon>Dikarya</taxon>
        <taxon>Ascomycota</taxon>
        <taxon>Pezizomycotina</taxon>
        <taxon>Dothideomycetes</taxon>
        <taxon>Pleosporomycetidae</taxon>
        <taxon>Pleosporales</taxon>
        <taxon>Tetraplosphaeriaceae</taxon>
        <taxon>Polyplosphaeria</taxon>
    </lineage>
</organism>